<dbReference type="EMBL" id="JBHUDB010000002">
    <property type="protein sequence ID" value="MFD1570114.1"/>
    <property type="molecule type" value="Genomic_DNA"/>
</dbReference>
<evidence type="ECO:0000313" key="3">
    <source>
        <dbReference type="Proteomes" id="UP001597185"/>
    </source>
</evidence>
<dbReference type="RefSeq" id="WP_256397076.1">
    <property type="nucleotide sequence ID" value="NZ_JANHDL010000004.1"/>
</dbReference>
<evidence type="ECO:0000313" key="2">
    <source>
        <dbReference type="EMBL" id="MFD1570114.1"/>
    </source>
</evidence>
<comment type="caution">
    <text evidence="2">The sequence shown here is derived from an EMBL/GenBank/DDBJ whole genome shotgun (WGS) entry which is preliminary data.</text>
</comment>
<dbReference type="Proteomes" id="UP001597185">
    <property type="component" value="Unassembled WGS sequence"/>
</dbReference>
<evidence type="ECO:0000259" key="1">
    <source>
        <dbReference type="Pfam" id="PF25912"/>
    </source>
</evidence>
<accession>A0ABD6C0C9</accession>
<keyword evidence="3" id="KW-1185">Reference proteome</keyword>
<reference evidence="2 3" key="1">
    <citation type="journal article" date="2019" name="Int. J. Syst. Evol. Microbiol.">
        <title>The Global Catalogue of Microorganisms (GCM) 10K type strain sequencing project: providing services to taxonomists for standard genome sequencing and annotation.</title>
        <authorList>
            <consortium name="The Broad Institute Genomics Platform"/>
            <consortium name="The Broad Institute Genome Sequencing Center for Infectious Disease"/>
            <person name="Wu L."/>
            <person name="Ma J."/>
        </authorList>
    </citation>
    <scope>NUCLEOTIDE SEQUENCE [LARGE SCALE GENOMIC DNA]</scope>
    <source>
        <strain evidence="2 3">CGMCC 1.12689</strain>
    </source>
</reference>
<protein>
    <recommendedName>
        <fullName evidence="1">DUF7964 domain-containing protein</fullName>
    </recommendedName>
</protein>
<organism evidence="2 3">
    <name type="scientific">Halorubrum laminariae</name>
    <dbReference type="NCBI Taxonomy" id="1433523"/>
    <lineage>
        <taxon>Archaea</taxon>
        <taxon>Methanobacteriati</taxon>
        <taxon>Methanobacteriota</taxon>
        <taxon>Stenosarchaea group</taxon>
        <taxon>Halobacteria</taxon>
        <taxon>Halobacteriales</taxon>
        <taxon>Haloferacaceae</taxon>
        <taxon>Halorubrum</taxon>
    </lineage>
</organism>
<proteinExistence type="predicted"/>
<feature type="domain" description="DUF7964" evidence="1">
    <location>
        <begin position="3"/>
        <end position="86"/>
    </location>
</feature>
<dbReference type="AlphaFoldDB" id="A0ABD6C0C9"/>
<sequence>MNISSLPNRKLSFNEKEQLAATALEAVTVSPTRMGDPKDAPTISDFVLITEDSIHGVHFNGDSWERLATRNKPDGAFEGEFFTNTDHDHDEYRDVVETLENARSGPEE</sequence>
<gene>
    <name evidence="2" type="ORF">ACFR9T_05875</name>
</gene>
<dbReference type="Pfam" id="PF25912">
    <property type="entry name" value="DUF7964"/>
    <property type="match status" value="1"/>
</dbReference>
<dbReference type="InterPro" id="IPR058270">
    <property type="entry name" value="DUF7964"/>
</dbReference>
<name>A0ABD6C0C9_9EURY</name>